<evidence type="ECO:0000313" key="1">
    <source>
        <dbReference type="EMBL" id="OWK43602.1"/>
    </source>
</evidence>
<gene>
    <name evidence="1" type="ORF">FRUB_03201</name>
</gene>
<keyword evidence="2" id="KW-1185">Reference proteome</keyword>
<accession>A0A225DQD8</accession>
<proteinExistence type="predicted"/>
<organism evidence="1 2">
    <name type="scientific">Fimbriiglobus ruber</name>
    <dbReference type="NCBI Taxonomy" id="1908690"/>
    <lineage>
        <taxon>Bacteria</taxon>
        <taxon>Pseudomonadati</taxon>
        <taxon>Planctomycetota</taxon>
        <taxon>Planctomycetia</taxon>
        <taxon>Gemmatales</taxon>
        <taxon>Gemmataceae</taxon>
        <taxon>Fimbriiglobus</taxon>
    </lineage>
</organism>
<reference evidence="2" key="1">
    <citation type="submission" date="2017-06" db="EMBL/GenBank/DDBJ databases">
        <title>Genome analysis of Fimbriiglobus ruber SP5, the first member of the order Planctomycetales with confirmed chitinolytic capability.</title>
        <authorList>
            <person name="Ravin N.V."/>
            <person name="Rakitin A.L."/>
            <person name="Ivanova A.A."/>
            <person name="Beletsky A.V."/>
            <person name="Kulichevskaya I.S."/>
            <person name="Mardanov A.V."/>
            <person name="Dedysh S.N."/>
        </authorList>
    </citation>
    <scope>NUCLEOTIDE SEQUENCE [LARGE SCALE GENOMIC DNA]</scope>
    <source>
        <strain evidence="2">SP5</strain>
    </source>
</reference>
<comment type="caution">
    <text evidence="1">The sequence shown here is derived from an EMBL/GenBank/DDBJ whole genome shotgun (WGS) entry which is preliminary data.</text>
</comment>
<sequence length="138" mass="15194">MVWRDGFVPVLSTTGLTALRDALRADDFRLVQGATTTPPPLMCVQDWPVEAACALGYCGWMGDGLDTVGGVEEFFAKCCFEADQRLGEPAACRWFLNWFDDTPRDEMRRDLLAEVELALAERVPVDLPVLLANAITAA</sequence>
<evidence type="ECO:0000313" key="2">
    <source>
        <dbReference type="Proteomes" id="UP000214646"/>
    </source>
</evidence>
<dbReference type="AlphaFoldDB" id="A0A225DQD8"/>
<protein>
    <submittedName>
        <fullName evidence="1">Uncharacterized protein</fullName>
    </submittedName>
</protein>
<name>A0A225DQD8_9BACT</name>
<dbReference type="EMBL" id="NIDE01000004">
    <property type="protein sequence ID" value="OWK43602.1"/>
    <property type="molecule type" value="Genomic_DNA"/>
</dbReference>
<dbReference type="Proteomes" id="UP000214646">
    <property type="component" value="Unassembled WGS sequence"/>
</dbReference>